<feature type="compositionally biased region" description="Basic residues" evidence="1">
    <location>
        <begin position="75"/>
        <end position="93"/>
    </location>
</feature>
<evidence type="ECO:0000313" key="3">
    <source>
        <dbReference type="Proteomes" id="UP000324222"/>
    </source>
</evidence>
<dbReference type="EMBL" id="VSRR010000967">
    <property type="protein sequence ID" value="MPC21355.1"/>
    <property type="molecule type" value="Genomic_DNA"/>
</dbReference>
<sequence length="105" mass="11564">MNTTQALDSSPPRTLSLPHNSETSGAQQQPGGERKASPGRGDAPRTDTRSATPTFAPPNESWLPDAQTTRTKADTRRHRRCALLRERKRKRKGGMSAVGRERVSE</sequence>
<name>A0A5B7DJM4_PORTR</name>
<feature type="compositionally biased region" description="Polar residues" evidence="1">
    <location>
        <begin position="1"/>
        <end position="30"/>
    </location>
</feature>
<accession>A0A5B7DJM4</accession>
<proteinExistence type="predicted"/>
<feature type="compositionally biased region" description="Basic and acidic residues" evidence="1">
    <location>
        <begin position="32"/>
        <end position="48"/>
    </location>
</feature>
<dbReference type="AlphaFoldDB" id="A0A5B7DJM4"/>
<protein>
    <submittedName>
        <fullName evidence="2">Uncharacterized protein</fullName>
    </submittedName>
</protein>
<evidence type="ECO:0000313" key="2">
    <source>
        <dbReference type="EMBL" id="MPC21355.1"/>
    </source>
</evidence>
<comment type="caution">
    <text evidence="2">The sequence shown here is derived from an EMBL/GenBank/DDBJ whole genome shotgun (WGS) entry which is preliminary data.</text>
</comment>
<evidence type="ECO:0000256" key="1">
    <source>
        <dbReference type="SAM" id="MobiDB-lite"/>
    </source>
</evidence>
<dbReference type="Proteomes" id="UP000324222">
    <property type="component" value="Unassembled WGS sequence"/>
</dbReference>
<gene>
    <name evidence="2" type="ORF">E2C01_014338</name>
</gene>
<reference evidence="2 3" key="1">
    <citation type="submission" date="2019-05" db="EMBL/GenBank/DDBJ databases">
        <title>Another draft genome of Portunus trituberculatus and its Hox gene families provides insights of decapod evolution.</title>
        <authorList>
            <person name="Jeong J.-H."/>
            <person name="Song I."/>
            <person name="Kim S."/>
            <person name="Choi T."/>
            <person name="Kim D."/>
            <person name="Ryu S."/>
            <person name="Kim W."/>
        </authorList>
    </citation>
    <scope>NUCLEOTIDE SEQUENCE [LARGE SCALE GENOMIC DNA]</scope>
    <source>
        <tissue evidence="2">Muscle</tissue>
    </source>
</reference>
<organism evidence="2 3">
    <name type="scientific">Portunus trituberculatus</name>
    <name type="common">Swimming crab</name>
    <name type="synonym">Neptunus trituberculatus</name>
    <dbReference type="NCBI Taxonomy" id="210409"/>
    <lineage>
        <taxon>Eukaryota</taxon>
        <taxon>Metazoa</taxon>
        <taxon>Ecdysozoa</taxon>
        <taxon>Arthropoda</taxon>
        <taxon>Crustacea</taxon>
        <taxon>Multicrustacea</taxon>
        <taxon>Malacostraca</taxon>
        <taxon>Eumalacostraca</taxon>
        <taxon>Eucarida</taxon>
        <taxon>Decapoda</taxon>
        <taxon>Pleocyemata</taxon>
        <taxon>Brachyura</taxon>
        <taxon>Eubrachyura</taxon>
        <taxon>Portunoidea</taxon>
        <taxon>Portunidae</taxon>
        <taxon>Portuninae</taxon>
        <taxon>Portunus</taxon>
    </lineage>
</organism>
<keyword evidence="3" id="KW-1185">Reference proteome</keyword>
<feature type="region of interest" description="Disordered" evidence="1">
    <location>
        <begin position="1"/>
        <end position="105"/>
    </location>
</feature>